<gene>
    <name evidence="4" type="ORF">O1U_0859</name>
</gene>
<reference evidence="4 5" key="1">
    <citation type="journal article" date="2014" name="Environ. Microbiol.">
        <title>Genomic signatures of obligate host dependence in the luminous bacterial symbiont of a vertebrate.</title>
        <authorList>
            <person name="Hendry T.A."/>
            <person name="de Wet J.R."/>
            <person name="Dunlap P.V."/>
        </authorList>
    </citation>
    <scope>NUCLEOTIDE SEQUENCE [LARGE SCALE GENOMIC DNA]</scope>
    <source>
        <strain evidence="4 5">Akat1</strain>
    </source>
</reference>
<dbReference type="PATRIC" id="fig|1236703.3.peg.895"/>
<dbReference type="InterPro" id="IPR050712">
    <property type="entry name" value="NAD(P)H-dep_reductase"/>
</dbReference>
<dbReference type="PANTHER" id="PTHR30543">
    <property type="entry name" value="CHROMATE REDUCTASE"/>
    <property type="match status" value="1"/>
</dbReference>
<comment type="cofactor">
    <cofactor evidence="1">
        <name>FMN</name>
        <dbReference type="ChEBI" id="CHEBI:58210"/>
    </cofactor>
</comment>
<organism evidence="4 5">
    <name type="scientific">Candidatus Photodesmus katoptron Akat1</name>
    <dbReference type="NCBI Taxonomy" id="1236703"/>
    <lineage>
        <taxon>Bacteria</taxon>
        <taxon>Pseudomonadati</taxon>
        <taxon>Pseudomonadota</taxon>
        <taxon>Gammaproteobacteria</taxon>
        <taxon>Vibrionales</taxon>
        <taxon>Vibrionaceae</taxon>
        <taxon>Candidatus Photodesmus</taxon>
    </lineage>
</organism>
<feature type="domain" description="NADPH-dependent FMN reductase-like" evidence="3">
    <location>
        <begin position="1"/>
        <end position="145"/>
    </location>
</feature>
<keyword evidence="2" id="KW-0285">Flavoprotein</keyword>
<dbReference type="GO" id="GO:0005829">
    <property type="term" value="C:cytosol"/>
    <property type="evidence" value="ECO:0007669"/>
    <property type="project" value="TreeGrafter"/>
</dbReference>
<sequence length="179" mass="19836">MKILAFAASNSIHSINKKFVQYVTGLIPFSDITILDLNDYEMPIYSIDREQNMGIPNQSQMFFKQIGKADAVIISFAEHNGSYTVAYKNLIDWTSRIHQLIFQNKPALYLSASPGIGGAKNVLTIAVNSAASFGAVLKSSFSIPNFFNNFNLEKNILTNPKLEKELKLALSQLLSSTIP</sequence>
<dbReference type="GO" id="GO:0016491">
    <property type="term" value="F:oxidoreductase activity"/>
    <property type="evidence" value="ECO:0007669"/>
    <property type="project" value="InterPro"/>
</dbReference>
<accession>S3DK81</accession>
<dbReference type="InterPro" id="IPR029039">
    <property type="entry name" value="Flavoprotein-like_sf"/>
</dbReference>
<dbReference type="AlphaFoldDB" id="S3DK81"/>
<evidence type="ECO:0000259" key="3">
    <source>
        <dbReference type="Pfam" id="PF03358"/>
    </source>
</evidence>
<dbReference type="EMBL" id="AMSD01000002">
    <property type="protein sequence ID" value="EPE37554.1"/>
    <property type="molecule type" value="Genomic_DNA"/>
</dbReference>
<keyword evidence="2" id="KW-0288">FMN</keyword>
<proteinExistence type="predicted"/>
<name>S3DK81_9GAMM</name>
<dbReference type="GO" id="GO:0010181">
    <property type="term" value="F:FMN binding"/>
    <property type="evidence" value="ECO:0007669"/>
    <property type="project" value="TreeGrafter"/>
</dbReference>
<evidence type="ECO:0000313" key="5">
    <source>
        <dbReference type="Proteomes" id="UP000053688"/>
    </source>
</evidence>
<dbReference type="STRING" id="28176.CF66_6041"/>
<evidence type="ECO:0000313" key="4">
    <source>
        <dbReference type="EMBL" id="EPE37554.1"/>
    </source>
</evidence>
<dbReference type="PANTHER" id="PTHR30543:SF21">
    <property type="entry name" value="NAD(P)H-DEPENDENT FMN REDUCTASE LOT6"/>
    <property type="match status" value="1"/>
</dbReference>
<dbReference type="eggNOG" id="COG0431">
    <property type="taxonomic scope" value="Bacteria"/>
</dbReference>
<dbReference type="RefSeq" id="WP_016504185.1">
    <property type="nucleotide sequence ID" value="NZ_AMSD01000002.1"/>
</dbReference>
<dbReference type="InterPro" id="IPR005025">
    <property type="entry name" value="FMN_Rdtase-like_dom"/>
</dbReference>
<dbReference type="Proteomes" id="UP000053688">
    <property type="component" value="Unassembled WGS sequence"/>
</dbReference>
<protein>
    <recommendedName>
        <fullName evidence="3">NADPH-dependent FMN reductase-like domain-containing protein</fullName>
    </recommendedName>
</protein>
<keyword evidence="5" id="KW-1185">Reference proteome</keyword>
<dbReference type="SUPFAM" id="SSF52218">
    <property type="entry name" value="Flavoproteins"/>
    <property type="match status" value="1"/>
</dbReference>
<comment type="caution">
    <text evidence="4">The sequence shown here is derived from an EMBL/GenBank/DDBJ whole genome shotgun (WGS) entry which is preliminary data.</text>
</comment>
<dbReference type="Gene3D" id="3.40.50.360">
    <property type="match status" value="1"/>
</dbReference>
<evidence type="ECO:0000256" key="1">
    <source>
        <dbReference type="ARBA" id="ARBA00001917"/>
    </source>
</evidence>
<dbReference type="Pfam" id="PF03358">
    <property type="entry name" value="FMN_red"/>
    <property type="match status" value="1"/>
</dbReference>
<evidence type="ECO:0000256" key="2">
    <source>
        <dbReference type="ARBA" id="ARBA00022643"/>
    </source>
</evidence>